<dbReference type="EMBL" id="MU005296">
    <property type="protein sequence ID" value="KAF2646954.1"/>
    <property type="molecule type" value="Genomic_DNA"/>
</dbReference>
<gene>
    <name evidence="2" type="ORF">K491DRAFT_616097</name>
</gene>
<accession>A0A6A6SLA5</accession>
<reference evidence="2" key="1">
    <citation type="journal article" date="2020" name="Stud. Mycol.">
        <title>101 Dothideomycetes genomes: a test case for predicting lifestyles and emergence of pathogens.</title>
        <authorList>
            <person name="Haridas S."/>
            <person name="Albert R."/>
            <person name="Binder M."/>
            <person name="Bloem J."/>
            <person name="Labutti K."/>
            <person name="Salamov A."/>
            <person name="Andreopoulos B."/>
            <person name="Baker S."/>
            <person name="Barry K."/>
            <person name="Bills G."/>
            <person name="Bluhm B."/>
            <person name="Cannon C."/>
            <person name="Castanera R."/>
            <person name="Culley D."/>
            <person name="Daum C."/>
            <person name="Ezra D."/>
            <person name="Gonzalez J."/>
            <person name="Henrissat B."/>
            <person name="Kuo A."/>
            <person name="Liang C."/>
            <person name="Lipzen A."/>
            <person name="Lutzoni F."/>
            <person name="Magnuson J."/>
            <person name="Mondo S."/>
            <person name="Nolan M."/>
            <person name="Ohm R."/>
            <person name="Pangilinan J."/>
            <person name="Park H.-J."/>
            <person name="Ramirez L."/>
            <person name="Alfaro M."/>
            <person name="Sun H."/>
            <person name="Tritt A."/>
            <person name="Yoshinaga Y."/>
            <person name="Zwiers L.-H."/>
            <person name="Turgeon B."/>
            <person name="Goodwin S."/>
            <person name="Spatafora J."/>
            <person name="Crous P."/>
            <person name="Grigoriev I."/>
        </authorList>
    </citation>
    <scope>NUCLEOTIDE SEQUENCE</scope>
    <source>
        <strain evidence="2">CBS 122681</strain>
    </source>
</reference>
<evidence type="ECO:0000313" key="2">
    <source>
        <dbReference type="EMBL" id="KAF2646954.1"/>
    </source>
</evidence>
<feature type="region of interest" description="Disordered" evidence="1">
    <location>
        <begin position="1"/>
        <end position="50"/>
    </location>
</feature>
<name>A0A6A6SLA5_9PLEO</name>
<keyword evidence="3" id="KW-1185">Reference proteome</keyword>
<feature type="non-terminal residue" evidence="2">
    <location>
        <position position="1"/>
    </location>
</feature>
<sequence length="50" mass="5369">AANKAATQCKSHKRKQVQREGVLIPNLGSLCPTSAHASPEQDRSASNIRL</sequence>
<protein>
    <submittedName>
        <fullName evidence="2">Uncharacterized protein</fullName>
    </submittedName>
</protein>
<evidence type="ECO:0000256" key="1">
    <source>
        <dbReference type="SAM" id="MobiDB-lite"/>
    </source>
</evidence>
<dbReference type="Proteomes" id="UP000799324">
    <property type="component" value="Unassembled WGS sequence"/>
</dbReference>
<organism evidence="2 3">
    <name type="scientific">Lophiostoma macrostomum CBS 122681</name>
    <dbReference type="NCBI Taxonomy" id="1314788"/>
    <lineage>
        <taxon>Eukaryota</taxon>
        <taxon>Fungi</taxon>
        <taxon>Dikarya</taxon>
        <taxon>Ascomycota</taxon>
        <taxon>Pezizomycotina</taxon>
        <taxon>Dothideomycetes</taxon>
        <taxon>Pleosporomycetidae</taxon>
        <taxon>Pleosporales</taxon>
        <taxon>Lophiostomataceae</taxon>
        <taxon>Lophiostoma</taxon>
    </lineage>
</organism>
<proteinExistence type="predicted"/>
<evidence type="ECO:0000313" key="3">
    <source>
        <dbReference type="Proteomes" id="UP000799324"/>
    </source>
</evidence>
<dbReference type="AlphaFoldDB" id="A0A6A6SLA5"/>